<dbReference type="InterPro" id="IPR042099">
    <property type="entry name" value="ANL_N_sf"/>
</dbReference>
<evidence type="ECO:0000313" key="3">
    <source>
        <dbReference type="EMBL" id="AWB27486.1"/>
    </source>
</evidence>
<dbReference type="RefSeq" id="WP_108381855.1">
    <property type="nucleotide sequence ID" value="NZ_CP028858.1"/>
</dbReference>
<proteinExistence type="predicted"/>
<accession>A0A2R4X132</accession>
<dbReference type="PANTHER" id="PTHR43767">
    <property type="entry name" value="LONG-CHAIN-FATTY-ACID--COA LIGASE"/>
    <property type="match status" value="1"/>
</dbReference>
<feature type="domain" description="AMP-binding enzyme C-terminal" evidence="2">
    <location>
        <begin position="401"/>
        <end position="476"/>
    </location>
</feature>
<dbReference type="Pfam" id="PF13193">
    <property type="entry name" value="AMP-binding_C"/>
    <property type="match status" value="1"/>
</dbReference>
<dbReference type="SUPFAM" id="SSF56801">
    <property type="entry name" value="Acetyl-CoA synthetase-like"/>
    <property type="match status" value="1"/>
</dbReference>
<dbReference type="KEGG" id="harc:HARCEL1_07080"/>
<dbReference type="InterPro" id="IPR050237">
    <property type="entry name" value="ATP-dep_AMP-bd_enzyme"/>
</dbReference>
<dbReference type="GO" id="GO:0016878">
    <property type="term" value="F:acid-thiol ligase activity"/>
    <property type="evidence" value="ECO:0007669"/>
    <property type="project" value="UniProtKB-ARBA"/>
</dbReference>
<evidence type="ECO:0000313" key="4">
    <source>
        <dbReference type="Proteomes" id="UP000244727"/>
    </source>
</evidence>
<organism evidence="3 4">
    <name type="scientific">Halococcoides cellulosivorans</name>
    <dbReference type="NCBI Taxonomy" id="1679096"/>
    <lineage>
        <taxon>Archaea</taxon>
        <taxon>Methanobacteriati</taxon>
        <taxon>Methanobacteriota</taxon>
        <taxon>Stenosarchaea group</taxon>
        <taxon>Halobacteria</taxon>
        <taxon>Halobacteriales</taxon>
        <taxon>Haloarculaceae</taxon>
        <taxon>Halococcoides</taxon>
    </lineage>
</organism>
<keyword evidence="3" id="KW-0436">Ligase</keyword>
<dbReference type="InterPro" id="IPR045851">
    <property type="entry name" value="AMP-bd_C_sf"/>
</dbReference>
<dbReference type="InterPro" id="IPR020845">
    <property type="entry name" value="AMP-binding_CS"/>
</dbReference>
<dbReference type="Gene3D" id="3.30.300.30">
    <property type="match status" value="1"/>
</dbReference>
<reference evidence="3 4" key="1">
    <citation type="submission" date="2018-04" db="EMBL/GenBank/DDBJ databases">
        <title>Halococcoides cellulosivorans gen. nov., sp. nov., an extremely halophilic cellulose-utilizing haloarchaeon from hypersaline lakes.</title>
        <authorList>
            <person name="Sorokin D.Y."/>
            <person name="Toshchakov S.V."/>
            <person name="Samarov N.I."/>
            <person name="Korzhenkov A."/>
            <person name="Kublanov I.V."/>
        </authorList>
    </citation>
    <scope>NUCLEOTIDE SEQUENCE [LARGE SCALE GENOMIC DNA]</scope>
    <source>
        <strain evidence="3 4">HArcel1</strain>
    </source>
</reference>
<dbReference type="EMBL" id="CP028858">
    <property type="protein sequence ID" value="AWB27486.1"/>
    <property type="molecule type" value="Genomic_DNA"/>
</dbReference>
<dbReference type="GeneID" id="36512257"/>
<feature type="domain" description="AMP-dependent synthetase/ligase" evidence="1">
    <location>
        <begin position="13"/>
        <end position="354"/>
    </location>
</feature>
<dbReference type="PROSITE" id="PS00455">
    <property type="entry name" value="AMP_BINDING"/>
    <property type="match status" value="1"/>
</dbReference>
<evidence type="ECO:0000259" key="2">
    <source>
        <dbReference type="Pfam" id="PF13193"/>
    </source>
</evidence>
<dbReference type="InterPro" id="IPR025110">
    <property type="entry name" value="AMP-bd_C"/>
</dbReference>
<keyword evidence="4" id="KW-1185">Reference proteome</keyword>
<dbReference type="InterPro" id="IPR000873">
    <property type="entry name" value="AMP-dep_synth/lig_dom"/>
</dbReference>
<dbReference type="AlphaFoldDB" id="A0A2R4X132"/>
<dbReference type="Pfam" id="PF00501">
    <property type="entry name" value="AMP-binding"/>
    <property type="match status" value="1"/>
</dbReference>
<dbReference type="Gene3D" id="3.40.50.12780">
    <property type="entry name" value="N-terminal domain of ligase-like"/>
    <property type="match status" value="1"/>
</dbReference>
<name>A0A2R4X132_9EURY</name>
<gene>
    <name evidence="3" type="ORF">HARCEL1_07080</name>
</gene>
<protein>
    <submittedName>
        <fullName evidence="3">2-succinylbenzoate-CoA ligase</fullName>
    </submittedName>
</protein>
<dbReference type="PANTHER" id="PTHR43767:SF1">
    <property type="entry name" value="NONRIBOSOMAL PEPTIDE SYNTHASE PES1 (EUROFUNG)-RELATED"/>
    <property type="match status" value="1"/>
</dbReference>
<evidence type="ECO:0000259" key="1">
    <source>
        <dbReference type="Pfam" id="PF00501"/>
    </source>
</evidence>
<dbReference type="Proteomes" id="UP000244727">
    <property type="component" value="Chromosome"/>
</dbReference>
<sequence length="491" mass="51216">MTAVDPGECDPIARQAAVSPDRTAIRWPASDDSVTFEALDRRVETWAVGLRDHRGADPDAQGPRIGVCVEDRADFVAVLGAIWRVGASAVLLDPGAPDRTVQQCLDVSDPAAVVVESPADRDLDTRLIDVAALGDGTPSASVPPTDWAAEREAVVAFTSGTTGRPRGVRLAVRTLAASVGGWADRLGSAAECWLDPLPVHHMGGFMPIVRAIGLGTTAVVERPPDPERIGALLADHSLTGVSLVPTQLSALLDAGWSPPDALSAVLVGGAPVPTALRRHALDRGVPLWPTYGTTETASGVAIATPDDLHDRIDTVGRPLDGVNVTIRDPETGAAVDSGVTGEIVVDGPSVTPGYCDESGEWSAAGLRTGDLGSIEDGFLFVAGRLDDRIVSGGETIDPHAVERVVGEHPAVEAVAVVGIPDDRWGERVGAAVVTDDAALPDSATATLDAYAREHLRAPARPKTWTVVQTIPRTASGTVDRAAIRDLIRDDE</sequence>